<dbReference type="EMBL" id="SNRW01005778">
    <property type="protein sequence ID" value="KAA6384404.1"/>
    <property type="molecule type" value="Genomic_DNA"/>
</dbReference>
<sequence length="107" mass="12889">MKGQTRYLNKEVRQGVKWVINYYPRLSWRQGNDLLSPYFLISPLAHPKYAGCLFVHRPYWSHNDRIEQLKDKGQPLKKSIAKRRKHLDSKQRVKMPRERRQIDDGND</sequence>
<dbReference type="OrthoDB" id="448446at2759"/>
<proteinExistence type="predicted"/>
<name>A0A5J4VPD6_9EUKA</name>
<accession>A0A5J4VPD6</accession>
<dbReference type="AlphaFoldDB" id="A0A5J4VPD6"/>
<protein>
    <submittedName>
        <fullName evidence="2">Uncharacterized protein</fullName>
    </submittedName>
</protein>
<feature type="region of interest" description="Disordered" evidence="1">
    <location>
        <begin position="71"/>
        <end position="107"/>
    </location>
</feature>
<evidence type="ECO:0000256" key="1">
    <source>
        <dbReference type="SAM" id="MobiDB-lite"/>
    </source>
</evidence>
<reference evidence="2 3" key="1">
    <citation type="submission" date="2019-03" db="EMBL/GenBank/DDBJ databases">
        <title>Single cell metagenomics reveals metabolic interactions within the superorganism composed of flagellate Streblomastix strix and complex community of Bacteroidetes bacteria on its surface.</title>
        <authorList>
            <person name="Treitli S.C."/>
            <person name="Kolisko M."/>
            <person name="Husnik F."/>
            <person name="Keeling P."/>
            <person name="Hampl V."/>
        </authorList>
    </citation>
    <scope>NUCLEOTIDE SEQUENCE [LARGE SCALE GENOMIC DNA]</scope>
    <source>
        <strain evidence="2">ST1C</strain>
    </source>
</reference>
<evidence type="ECO:0000313" key="2">
    <source>
        <dbReference type="EMBL" id="KAA6384404.1"/>
    </source>
</evidence>
<feature type="compositionally biased region" description="Basic and acidic residues" evidence="1">
    <location>
        <begin position="88"/>
        <end position="107"/>
    </location>
</feature>
<organism evidence="2 3">
    <name type="scientific">Streblomastix strix</name>
    <dbReference type="NCBI Taxonomy" id="222440"/>
    <lineage>
        <taxon>Eukaryota</taxon>
        <taxon>Metamonada</taxon>
        <taxon>Preaxostyla</taxon>
        <taxon>Oxymonadida</taxon>
        <taxon>Streblomastigidae</taxon>
        <taxon>Streblomastix</taxon>
    </lineage>
</organism>
<dbReference type="Proteomes" id="UP000324800">
    <property type="component" value="Unassembled WGS sequence"/>
</dbReference>
<comment type="caution">
    <text evidence="2">The sequence shown here is derived from an EMBL/GenBank/DDBJ whole genome shotgun (WGS) entry which is preliminary data.</text>
</comment>
<evidence type="ECO:0000313" key="3">
    <source>
        <dbReference type="Proteomes" id="UP000324800"/>
    </source>
</evidence>
<gene>
    <name evidence="2" type="ORF">EZS28_020068</name>
</gene>